<dbReference type="AlphaFoldDB" id="V8QR01"/>
<evidence type="ECO:0000313" key="2">
    <source>
        <dbReference type="Proteomes" id="UP000018733"/>
    </source>
</evidence>
<keyword evidence="2" id="KW-1185">Reference proteome</keyword>
<comment type="caution">
    <text evidence="1">The sequence shown here is derived from an EMBL/GenBank/DDBJ whole genome shotgun (WGS) entry which is preliminary data.</text>
</comment>
<sequence>MKITINSNDRHHSDGNIKYSSNQFFRSIQPLDRH</sequence>
<protein>
    <submittedName>
        <fullName evidence="1">Uncharacterized protein</fullName>
    </submittedName>
</protein>
<proteinExistence type="predicted"/>
<name>V8QR01_9BURK</name>
<gene>
    <name evidence="1" type="ORF">W822_15310</name>
</gene>
<organism evidence="1 2">
    <name type="scientific">Advenella kashmirensis W13003</name>
    <dbReference type="NCBI Taxonomy" id="1424334"/>
    <lineage>
        <taxon>Bacteria</taxon>
        <taxon>Pseudomonadati</taxon>
        <taxon>Pseudomonadota</taxon>
        <taxon>Betaproteobacteria</taxon>
        <taxon>Burkholderiales</taxon>
        <taxon>Alcaligenaceae</taxon>
    </lineage>
</organism>
<dbReference type="EMBL" id="AYXT01000010">
    <property type="protein sequence ID" value="ETF02406.1"/>
    <property type="molecule type" value="Genomic_DNA"/>
</dbReference>
<reference evidence="1 2" key="1">
    <citation type="journal article" date="2014" name="Genome Announc.">
        <title>Draft Genome Sequence of Advenella kashmirensis Strain W13003, a Polycyclic Aromatic Hydrocarbon-Degrading Bacterium.</title>
        <authorList>
            <person name="Wang X."/>
            <person name="Jin D."/>
            <person name="Zhou L."/>
            <person name="Wu L."/>
            <person name="An W."/>
            <person name="Zhao L."/>
        </authorList>
    </citation>
    <scope>NUCLEOTIDE SEQUENCE [LARGE SCALE GENOMIC DNA]</scope>
    <source>
        <strain evidence="1 2">W13003</strain>
    </source>
</reference>
<dbReference type="HOGENOM" id="CLU_3371579_0_0_4"/>
<evidence type="ECO:0000313" key="1">
    <source>
        <dbReference type="EMBL" id="ETF02406.1"/>
    </source>
</evidence>
<accession>V8QR01</accession>
<dbReference type="Proteomes" id="UP000018733">
    <property type="component" value="Unassembled WGS sequence"/>
</dbReference>